<feature type="compositionally biased region" description="Polar residues" evidence="1">
    <location>
        <begin position="53"/>
        <end position="62"/>
    </location>
</feature>
<sequence length="75" mass="8321">MDIPDRLIELQQTADAEHAKLTGLDGEERAAQWQRWFKAAEASQAAVTEHAQETGTPRNQIESAVKKAVRHPDDG</sequence>
<evidence type="ECO:0000256" key="1">
    <source>
        <dbReference type="SAM" id="MobiDB-lite"/>
    </source>
</evidence>
<gene>
    <name evidence="2" type="ORF">V2J94_41300</name>
</gene>
<feature type="region of interest" description="Disordered" evidence="1">
    <location>
        <begin position="46"/>
        <end position="75"/>
    </location>
</feature>
<dbReference type="Proteomes" id="UP001354709">
    <property type="component" value="Unassembled WGS sequence"/>
</dbReference>
<name>A0ABU7QA04_9ACTN</name>
<evidence type="ECO:0000313" key="3">
    <source>
        <dbReference type="Proteomes" id="UP001354709"/>
    </source>
</evidence>
<reference evidence="2 3" key="1">
    <citation type="submission" date="2023-11" db="EMBL/GenBank/DDBJ databases">
        <title>30 novel species of actinomycetes from the DSMZ collection.</title>
        <authorList>
            <person name="Nouioui I."/>
        </authorList>
    </citation>
    <scope>NUCLEOTIDE SEQUENCE [LARGE SCALE GENOMIC DNA]</scope>
    <source>
        <strain evidence="2 3">DSM 41524</strain>
    </source>
</reference>
<dbReference type="EMBL" id="JAZBJO010000045">
    <property type="protein sequence ID" value="MEE4598207.1"/>
    <property type="molecule type" value="Genomic_DNA"/>
</dbReference>
<evidence type="ECO:0000313" key="2">
    <source>
        <dbReference type="EMBL" id="MEE4598207.1"/>
    </source>
</evidence>
<organism evidence="2 3">
    <name type="scientific">Streptomyces asiaticus subsp. ignotus</name>
    <dbReference type="NCBI Taxonomy" id="3098222"/>
    <lineage>
        <taxon>Bacteria</taxon>
        <taxon>Bacillati</taxon>
        <taxon>Actinomycetota</taxon>
        <taxon>Actinomycetes</taxon>
        <taxon>Kitasatosporales</taxon>
        <taxon>Streptomycetaceae</taxon>
        <taxon>Streptomyces</taxon>
        <taxon>Streptomyces violaceusniger group</taxon>
    </lineage>
</organism>
<protein>
    <submittedName>
        <fullName evidence="2">Uncharacterized protein</fullName>
    </submittedName>
</protein>
<accession>A0ABU7QA04</accession>
<keyword evidence="3" id="KW-1185">Reference proteome</keyword>
<comment type="caution">
    <text evidence="2">The sequence shown here is derived from an EMBL/GenBank/DDBJ whole genome shotgun (WGS) entry which is preliminary data.</text>
</comment>
<dbReference type="RefSeq" id="WP_330815386.1">
    <property type="nucleotide sequence ID" value="NZ_JAZBJO010000045.1"/>
</dbReference>
<proteinExistence type="predicted"/>